<dbReference type="InterPro" id="IPR013103">
    <property type="entry name" value="RVT_2"/>
</dbReference>
<dbReference type="PANTHER" id="PTHR34676">
    <property type="entry name" value="DUF4219 DOMAIN-CONTAINING PROTEIN-RELATED"/>
    <property type="match status" value="1"/>
</dbReference>
<dbReference type="InterPro" id="IPR036875">
    <property type="entry name" value="Znf_CCHC_sf"/>
</dbReference>
<dbReference type="SUPFAM" id="SSF57756">
    <property type="entry name" value="Retrovirus zinc finger-like domains"/>
    <property type="match status" value="1"/>
</dbReference>
<feature type="region of interest" description="Disordered" evidence="3">
    <location>
        <begin position="218"/>
        <end position="243"/>
    </location>
</feature>
<keyword evidence="2" id="KW-0863">Zinc-finger</keyword>
<gene>
    <name evidence="5" type="ORF">FSB_LOCUS22724</name>
</gene>
<dbReference type="AlphaFoldDB" id="A0A2N9G5J4"/>
<dbReference type="InterPro" id="IPR054722">
    <property type="entry name" value="PolX-like_BBD"/>
</dbReference>
<dbReference type="Pfam" id="PF00098">
    <property type="entry name" value="zf-CCHC"/>
    <property type="match status" value="1"/>
</dbReference>
<dbReference type="GO" id="GO:0004190">
    <property type="term" value="F:aspartic-type endopeptidase activity"/>
    <property type="evidence" value="ECO:0007669"/>
    <property type="project" value="UniProtKB-KW"/>
</dbReference>
<accession>A0A2N9G5J4</accession>
<dbReference type="Gene3D" id="4.10.60.10">
    <property type="entry name" value="Zinc finger, CCHC-type"/>
    <property type="match status" value="1"/>
</dbReference>
<evidence type="ECO:0000313" key="5">
    <source>
        <dbReference type="EMBL" id="SPC94842.1"/>
    </source>
</evidence>
<dbReference type="InterPro" id="IPR001878">
    <property type="entry name" value="Znf_CCHC"/>
</dbReference>
<name>A0A2N9G5J4_FAGSY</name>
<dbReference type="InterPro" id="IPR043502">
    <property type="entry name" value="DNA/RNA_pol_sf"/>
</dbReference>
<dbReference type="CDD" id="cd09272">
    <property type="entry name" value="RNase_HI_RT_Ty1"/>
    <property type="match status" value="1"/>
</dbReference>
<keyword evidence="1" id="KW-0064">Aspartyl protease</keyword>
<feature type="domain" description="CCHC-type" evidence="4">
    <location>
        <begin position="285"/>
        <end position="300"/>
    </location>
</feature>
<dbReference type="EMBL" id="OIVN01001515">
    <property type="protein sequence ID" value="SPC94842.1"/>
    <property type="molecule type" value="Genomic_DNA"/>
</dbReference>
<evidence type="ECO:0000256" key="2">
    <source>
        <dbReference type="PROSITE-ProRule" id="PRU00047"/>
    </source>
</evidence>
<keyword evidence="2" id="KW-0862">Zinc</keyword>
<keyword evidence="1" id="KW-0645">Protease</keyword>
<dbReference type="SUPFAM" id="SSF56672">
    <property type="entry name" value="DNA/RNA polymerases"/>
    <property type="match status" value="1"/>
</dbReference>
<dbReference type="SMART" id="SM00343">
    <property type="entry name" value="ZnF_C2HC"/>
    <property type="match status" value="1"/>
</dbReference>
<protein>
    <recommendedName>
        <fullName evidence="4">CCHC-type domain-containing protein</fullName>
    </recommendedName>
</protein>
<evidence type="ECO:0000256" key="1">
    <source>
        <dbReference type="ARBA" id="ARBA00022750"/>
    </source>
</evidence>
<keyword evidence="1" id="KW-0378">Hydrolase</keyword>
<proteinExistence type="predicted"/>
<reference evidence="5" key="1">
    <citation type="submission" date="2018-02" db="EMBL/GenBank/DDBJ databases">
        <authorList>
            <person name="Cohen D.B."/>
            <person name="Kent A.D."/>
        </authorList>
    </citation>
    <scope>NUCLEOTIDE SEQUENCE</scope>
</reference>
<dbReference type="GO" id="GO:0003676">
    <property type="term" value="F:nucleic acid binding"/>
    <property type="evidence" value="ECO:0007669"/>
    <property type="project" value="InterPro"/>
</dbReference>
<dbReference type="GO" id="GO:0008270">
    <property type="term" value="F:zinc ion binding"/>
    <property type="evidence" value="ECO:0007669"/>
    <property type="project" value="UniProtKB-KW"/>
</dbReference>
<keyword evidence="2" id="KW-0479">Metal-binding</keyword>
<evidence type="ECO:0000256" key="3">
    <source>
        <dbReference type="SAM" id="MobiDB-lite"/>
    </source>
</evidence>
<evidence type="ECO:0000259" key="4">
    <source>
        <dbReference type="PROSITE" id="PS50158"/>
    </source>
</evidence>
<feature type="region of interest" description="Disordered" evidence="3">
    <location>
        <begin position="441"/>
        <end position="468"/>
    </location>
</feature>
<dbReference type="PANTHER" id="PTHR34676:SF8">
    <property type="entry name" value="TRANSMEMBRANE PROTEIN"/>
    <property type="match status" value="1"/>
</dbReference>
<dbReference type="Pfam" id="PF22936">
    <property type="entry name" value="Pol_BBD"/>
    <property type="match status" value="1"/>
</dbReference>
<dbReference type="Pfam" id="PF07727">
    <property type="entry name" value="RVT_2"/>
    <property type="match status" value="1"/>
</dbReference>
<sequence>MLEGQSTHRPPLFIGSDYGYWKNRMIMYIKGQDYHVWRIIANGPHIPTKTVEGATLAKLESEWNEADVRLIELNCKAMSTLYCALDPIEYNRVSGCDSAKEIWDKLEVTYEGTNQVKESKMNMLVHEYELFVMKKDENISEMSTRFTNIVNSLKALGKIYTNQENVRKILRSLPKRWEAKMTAISEARDLKVLTLEELFGSLMTYELEMNSKVEEEEVKPKKNFALKSSHHDHDNSEEERDEEEEIALMTRNFKKFLKKKKGFGRRFPKKGENKGESSKTETPTCYKCKKQGHYKNECPQVNKEKMKYKKKALKVTWDDSDESDSDNNSSDNEVANLCLLGYINESNISEDEHASFCPLAFNDDESATEDLCLMAHGDEVCLISKSTKKKWFLDSGCSRHMTGDKNKFTSLTLKDGGNVKFGDNSKGKIIGIASSSNQVDLSEKVKDQVDEPKDEEKALPPTKNEELPKSWNVVHSHPKELIIGEVERGVSTRSKLKNICNNMAFLSQIEPKNINEAIEDESWILAMQEELNQFERNKVWTLAPRPKDHSVIGTKWVFRNKKDEEGIIVRNKARLVAQGYNQEEGIDYGETYAPVARLEAIRMLLAFACFKNFKLFQMDVKSAFLNGFIAEEVYVEQPPGFENHEFPNHVFKLSKALYGLKQAPRAWYERLSGFLIEKGFTRGKLDTTLFLMFDGKDMLIVQIYVDDIIFGSTNENLCKEFSKTMQDEFEMSMMGELKFFLGLQIKQTEDGIFLNQSKYVIDLLKRFGLTNAKAYGTPMSPSTKLDKDEKGKPVDVKLYRVKRIFRYLLGTIDLGLWYPKSNSFDLISYTDADFAGCKIDRKSTSGTCHFLGHSLVSWFSKKQNSVGLINGGSRICSGR</sequence>
<dbReference type="Pfam" id="PF14223">
    <property type="entry name" value="Retrotran_gag_2"/>
    <property type="match status" value="1"/>
</dbReference>
<organism evidence="5">
    <name type="scientific">Fagus sylvatica</name>
    <name type="common">Beechnut</name>
    <dbReference type="NCBI Taxonomy" id="28930"/>
    <lineage>
        <taxon>Eukaryota</taxon>
        <taxon>Viridiplantae</taxon>
        <taxon>Streptophyta</taxon>
        <taxon>Embryophyta</taxon>
        <taxon>Tracheophyta</taxon>
        <taxon>Spermatophyta</taxon>
        <taxon>Magnoliopsida</taxon>
        <taxon>eudicotyledons</taxon>
        <taxon>Gunneridae</taxon>
        <taxon>Pentapetalae</taxon>
        <taxon>rosids</taxon>
        <taxon>fabids</taxon>
        <taxon>Fagales</taxon>
        <taxon>Fagaceae</taxon>
        <taxon>Fagus</taxon>
    </lineage>
</organism>
<dbReference type="PROSITE" id="PS50158">
    <property type="entry name" value="ZF_CCHC"/>
    <property type="match status" value="1"/>
</dbReference>